<dbReference type="InterPro" id="IPR010708">
    <property type="entry name" value="5'(3')-deoxyribonucleotidase"/>
</dbReference>
<gene>
    <name evidence="2" type="primary">84</name>
    <name evidence="2" type="ORF">SEA_GILSON_84</name>
</gene>
<name>A0A3Q9R4T1_9CAUD</name>
<dbReference type="EMBL" id="MK061412">
    <property type="protein sequence ID" value="AZU97162.1"/>
    <property type="molecule type" value="Genomic_DNA"/>
</dbReference>
<dbReference type="RefSeq" id="YP_009842547.1">
    <property type="nucleotide sequence ID" value="NC_048742.1"/>
</dbReference>
<evidence type="ECO:0000313" key="2">
    <source>
        <dbReference type="EMBL" id="AZU97162.1"/>
    </source>
</evidence>
<dbReference type="GO" id="GO:0008253">
    <property type="term" value="F:5'-nucleotidase activity"/>
    <property type="evidence" value="ECO:0007669"/>
    <property type="project" value="InterPro"/>
</dbReference>
<evidence type="ECO:0000256" key="1">
    <source>
        <dbReference type="PIRSR" id="PIRSR610708-1"/>
    </source>
</evidence>
<protein>
    <submittedName>
        <fullName evidence="2">Phosphatase</fullName>
    </submittedName>
</protein>
<organism evidence="2 3">
    <name type="scientific">Streptomyces phage Gilson</name>
    <dbReference type="NCBI Taxonomy" id="2488789"/>
    <lineage>
        <taxon>Viruses</taxon>
        <taxon>Duplodnaviria</taxon>
        <taxon>Heunggongvirae</taxon>
        <taxon>Uroviricota</taxon>
        <taxon>Caudoviricetes</taxon>
        <taxon>Stanwilliamsviridae</taxon>
        <taxon>Loccivirinae</taxon>
        <taxon>Gilsonvirus</taxon>
        <taxon>Gilsonvirus gilson</taxon>
    </lineage>
</organism>
<accession>A0A3Q9R4T1</accession>
<dbReference type="GO" id="GO:0009264">
    <property type="term" value="P:deoxyribonucleotide catabolic process"/>
    <property type="evidence" value="ECO:0007669"/>
    <property type="project" value="InterPro"/>
</dbReference>
<dbReference type="GeneID" id="55612775"/>
<reference evidence="2 3" key="1">
    <citation type="submission" date="2018-10" db="EMBL/GenBank/DDBJ databases">
        <authorList>
            <person name="Soria N.A."/>
            <person name="Batley M.G."/>
            <person name="Hanafy A."/>
            <person name="Singh N."/>
            <person name="Shaffer C.D."/>
            <person name="Weston-Hafer K.A."/>
            <person name="Russell D.A."/>
            <person name="Pope W.H."/>
            <person name="Jacobs-Sera D."/>
            <person name="Hendrix R.W."/>
            <person name="Hatfull G.F."/>
        </authorList>
    </citation>
    <scope>NUCLEOTIDE SEQUENCE [LARGE SCALE GENOMIC DNA]</scope>
</reference>
<feature type="active site" description="Proton donor" evidence="1">
    <location>
        <position position="8"/>
    </location>
</feature>
<dbReference type="SUPFAM" id="SSF56784">
    <property type="entry name" value="HAD-like"/>
    <property type="match status" value="1"/>
</dbReference>
<dbReference type="KEGG" id="vg:55612775"/>
<dbReference type="InterPro" id="IPR023214">
    <property type="entry name" value="HAD_sf"/>
</dbReference>
<evidence type="ECO:0000313" key="3">
    <source>
        <dbReference type="Proteomes" id="UP000284334"/>
    </source>
</evidence>
<feature type="active site" description="Nucleophile" evidence="1">
    <location>
        <position position="6"/>
    </location>
</feature>
<dbReference type="InterPro" id="IPR036412">
    <property type="entry name" value="HAD-like_sf"/>
</dbReference>
<dbReference type="Proteomes" id="UP000284334">
    <property type="component" value="Segment"/>
</dbReference>
<sequence>MRVGFDIDGVMYDFAESLRQYMRYFGYDKRYKMCEGEVSEWYFYRHWGMTDSEFVNHCHKGVDAGFVFAHGGTRDNSSDAVRFVKDLGHSVHIITDRSFGSTPERSHFATKQWLYLNDIPYDTIDFSADKTCRETDMFIEDKLENYDALVAAGVDCYLVNRPWNMVPGDNRKRIKSIQEYATIIGNLSV</sequence>
<dbReference type="Gene3D" id="3.40.50.1000">
    <property type="entry name" value="HAD superfamily/HAD-like"/>
    <property type="match status" value="1"/>
</dbReference>
<dbReference type="Pfam" id="PF06941">
    <property type="entry name" value="NT5C"/>
    <property type="match status" value="1"/>
</dbReference>
<keyword evidence="3" id="KW-1185">Reference proteome</keyword>
<proteinExistence type="predicted"/>